<dbReference type="GO" id="GO:0008168">
    <property type="term" value="F:methyltransferase activity"/>
    <property type="evidence" value="ECO:0007669"/>
    <property type="project" value="UniProtKB-KW"/>
</dbReference>
<dbReference type="SUPFAM" id="SSF53335">
    <property type="entry name" value="S-adenosyl-L-methionine-dependent methyltransferases"/>
    <property type="match status" value="1"/>
</dbReference>
<protein>
    <submittedName>
        <fullName evidence="2">Putative methyltransferase</fullName>
    </submittedName>
</protein>
<keyword evidence="2" id="KW-0808">Transferase</keyword>
<evidence type="ECO:0000313" key="2">
    <source>
        <dbReference type="EMBL" id="QJA73597.1"/>
    </source>
</evidence>
<evidence type="ECO:0000313" key="1">
    <source>
        <dbReference type="EMBL" id="QJA60042.1"/>
    </source>
</evidence>
<dbReference type="CDD" id="cd02440">
    <property type="entry name" value="AdoMet_MTases"/>
    <property type="match status" value="1"/>
</dbReference>
<dbReference type="EMBL" id="MT141393">
    <property type="protein sequence ID" value="QJA60042.1"/>
    <property type="molecule type" value="Genomic_DNA"/>
</dbReference>
<dbReference type="AlphaFoldDB" id="A0A6M3JY61"/>
<gene>
    <name evidence="2" type="ORF">MM415A02301_0011</name>
    <name evidence="1" type="ORF">MM415B01206_0011</name>
</gene>
<accession>A0A6M3JY61</accession>
<name>A0A6M3JY61_9ZZZZ</name>
<dbReference type="GO" id="GO:0032259">
    <property type="term" value="P:methylation"/>
    <property type="evidence" value="ECO:0007669"/>
    <property type="project" value="UniProtKB-KW"/>
</dbReference>
<dbReference type="Gene3D" id="3.40.50.150">
    <property type="entry name" value="Vaccinia Virus protein VP39"/>
    <property type="match status" value="1"/>
</dbReference>
<reference evidence="2" key="1">
    <citation type="submission" date="2020-03" db="EMBL/GenBank/DDBJ databases">
        <title>The deep terrestrial virosphere.</title>
        <authorList>
            <person name="Holmfeldt K."/>
            <person name="Nilsson E."/>
            <person name="Simone D."/>
            <person name="Lopez-Fernandez M."/>
            <person name="Wu X."/>
            <person name="de Brujin I."/>
            <person name="Lundin D."/>
            <person name="Andersson A."/>
            <person name="Bertilsson S."/>
            <person name="Dopson M."/>
        </authorList>
    </citation>
    <scope>NUCLEOTIDE SEQUENCE</scope>
    <source>
        <strain evidence="2">MM415A02301</strain>
        <strain evidence="1">MM415B01206</strain>
    </source>
</reference>
<dbReference type="EMBL" id="MT142038">
    <property type="protein sequence ID" value="QJA73597.1"/>
    <property type="molecule type" value="Genomic_DNA"/>
</dbReference>
<sequence>MGNETTKANKRRKNTWLFNKVFRGRGIDIGPGRDTLSPADFPGITEMEGFDKRQGDAQHILRYKNPDECAYDSYDFVYSSHCLEHLDDTLAGLREWWALVRPGGYMVLAVPDEDLYEQGRFQARSRWSREHKHSFTIWKRESWCRWSINVMDMVKELPDCQVIKVELVDTDYDYSIPYGSRDQTMPGAEAAIEIVLRRLVSGRPYGR</sequence>
<dbReference type="InterPro" id="IPR029063">
    <property type="entry name" value="SAM-dependent_MTases_sf"/>
</dbReference>
<dbReference type="Pfam" id="PF13489">
    <property type="entry name" value="Methyltransf_23"/>
    <property type="match status" value="1"/>
</dbReference>
<organism evidence="2">
    <name type="scientific">viral metagenome</name>
    <dbReference type="NCBI Taxonomy" id="1070528"/>
    <lineage>
        <taxon>unclassified sequences</taxon>
        <taxon>metagenomes</taxon>
        <taxon>organismal metagenomes</taxon>
    </lineage>
</organism>
<proteinExistence type="predicted"/>
<keyword evidence="2" id="KW-0489">Methyltransferase</keyword>